<dbReference type="STRING" id="43335.A0A4V6XX03"/>
<dbReference type="GO" id="GO:0003824">
    <property type="term" value="F:catalytic activity"/>
    <property type="evidence" value="ECO:0007669"/>
    <property type="project" value="InterPro"/>
</dbReference>
<dbReference type="EMBL" id="RCHU01000305">
    <property type="protein sequence ID" value="TKS08266.1"/>
    <property type="molecule type" value="Genomic_DNA"/>
</dbReference>
<organism evidence="2">
    <name type="scientific">Populus alba</name>
    <name type="common">White poplar</name>
    <dbReference type="NCBI Taxonomy" id="43335"/>
    <lineage>
        <taxon>Eukaryota</taxon>
        <taxon>Viridiplantae</taxon>
        <taxon>Streptophyta</taxon>
        <taxon>Embryophyta</taxon>
        <taxon>Tracheophyta</taxon>
        <taxon>Spermatophyta</taxon>
        <taxon>Magnoliopsida</taxon>
        <taxon>eudicotyledons</taxon>
        <taxon>Gunneridae</taxon>
        <taxon>Pentapetalae</taxon>
        <taxon>rosids</taxon>
        <taxon>fabids</taxon>
        <taxon>Malpighiales</taxon>
        <taxon>Salicaceae</taxon>
        <taxon>Saliceae</taxon>
        <taxon>Populus</taxon>
    </lineage>
</organism>
<dbReference type="AlphaFoldDB" id="A0A4V6XX03"/>
<dbReference type="PANTHER" id="PTHR43689">
    <property type="entry name" value="HYDROLASE"/>
    <property type="match status" value="1"/>
</dbReference>
<dbReference type="Pfam" id="PF12697">
    <property type="entry name" value="Abhydrolase_6"/>
    <property type="match status" value="1"/>
</dbReference>
<proteinExistence type="predicted"/>
<dbReference type="PANTHER" id="PTHR43689:SF37">
    <property type="entry name" value="ALPHA_BETA HYDROLASE DOMAIN-CONTAINING PROTEIN VTE7"/>
    <property type="match status" value="1"/>
</dbReference>
<reference evidence="2" key="1">
    <citation type="submission" date="2018-10" db="EMBL/GenBank/DDBJ databases">
        <title>Population genomic analysis revealed the cold adaptation of white poplar.</title>
        <authorList>
            <person name="Liu Y.-J."/>
        </authorList>
    </citation>
    <scope>NUCLEOTIDE SEQUENCE [LARGE SCALE GENOMIC DNA]</scope>
    <source>
        <strain evidence="2">PAL-ZL1</strain>
    </source>
</reference>
<protein>
    <submittedName>
        <fullName evidence="2">Monoacylglycerol lipase ABHD6</fullName>
    </submittedName>
</protein>
<dbReference type="PRINTS" id="PR00412">
    <property type="entry name" value="EPOXHYDRLASE"/>
</dbReference>
<dbReference type="Gene3D" id="3.40.50.1820">
    <property type="entry name" value="alpha/beta hydrolase"/>
    <property type="match status" value="1"/>
</dbReference>
<name>A0A4V6XX03_POPAL</name>
<evidence type="ECO:0000313" key="2">
    <source>
        <dbReference type="EMBL" id="TKS08266.1"/>
    </source>
</evidence>
<dbReference type="InterPro" id="IPR029058">
    <property type="entry name" value="AB_hydrolase_fold"/>
</dbReference>
<dbReference type="InterPro" id="IPR000639">
    <property type="entry name" value="Epox_hydrolase-like"/>
</dbReference>
<sequence length="384" mass="42618">MTTFLKLGFLPLLGGNMTKKCASLKASKHKVFDVHGAGDAEFPSFLPKEVEKIKDPFARSLAKRIERLPVQIGYSKSCIMSSCVKPLIRQSNKTTPVVLLHCFDSSCLEWRCTLPLLEEAGLEAWAIDVLGWGFSDLETRPPCDMASKRHHLYQLWKSHIRRPMILVGPSLGASVAIDFTVHYPEAVEKLVLINPSVYAEGTGHLAKLPETVAYAGVSLLKSIPLRLYANMLAFNSIPFLTILDWTNVGRLHCLLPWWKDATVSFMLSGGYNVISQIKKVKHRTLIICGEKDQIVSYKLVVKLHSELSNAIIREVYDSGHLPHVDNPKWVAELIANFAEDDAGVDAKSPFCLAQVLCADWWKGHSVISGGVDSKLRICSGISAR</sequence>
<evidence type="ECO:0000259" key="1">
    <source>
        <dbReference type="Pfam" id="PF12697"/>
    </source>
</evidence>
<comment type="caution">
    <text evidence="2">The sequence shown here is derived from an EMBL/GenBank/DDBJ whole genome shotgun (WGS) entry which is preliminary data.</text>
</comment>
<gene>
    <name evidence="2" type="ORF">D5086_0000105110</name>
</gene>
<dbReference type="PRINTS" id="PR00111">
    <property type="entry name" value="ABHYDROLASE"/>
</dbReference>
<dbReference type="SUPFAM" id="SSF53474">
    <property type="entry name" value="alpha/beta-Hydrolases"/>
    <property type="match status" value="1"/>
</dbReference>
<feature type="domain" description="AB hydrolase-1" evidence="1">
    <location>
        <begin position="97"/>
        <end position="332"/>
    </location>
</feature>
<dbReference type="InterPro" id="IPR000073">
    <property type="entry name" value="AB_hydrolase_1"/>
</dbReference>
<accession>A0A4V6XX03</accession>